<dbReference type="SUPFAM" id="SSF52540">
    <property type="entry name" value="P-loop containing nucleoside triphosphate hydrolases"/>
    <property type="match status" value="1"/>
</dbReference>
<organism evidence="2 3">
    <name type="scientific">Rhodococcus jostii (strain RHA1)</name>
    <dbReference type="NCBI Taxonomy" id="101510"/>
    <lineage>
        <taxon>Bacteria</taxon>
        <taxon>Bacillati</taxon>
        <taxon>Actinomycetota</taxon>
        <taxon>Actinomycetes</taxon>
        <taxon>Mycobacteriales</taxon>
        <taxon>Nocardiaceae</taxon>
        <taxon>Rhodococcus</taxon>
    </lineage>
</organism>
<dbReference type="InterPro" id="IPR022521">
    <property type="entry name" value="Rv3660c"/>
</dbReference>
<dbReference type="KEGG" id="rha:RHA1_ro04339"/>
<name>Q0S8K7_RHOJR</name>
<reference evidence="3" key="1">
    <citation type="journal article" date="2006" name="Proc. Natl. Acad. Sci. U.S.A.">
        <title>The complete genome of Rhodococcus sp. RHA1 provides insights into a catabolic powerhouse.</title>
        <authorList>
            <person name="McLeod M.P."/>
            <person name="Warren R.L."/>
            <person name="Hsiao W.W.L."/>
            <person name="Araki N."/>
            <person name="Myhre M."/>
            <person name="Fernandes C."/>
            <person name="Miyazawa D."/>
            <person name="Wong W."/>
            <person name="Lillquist A.L."/>
            <person name="Wang D."/>
            <person name="Dosanjh M."/>
            <person name="Hara H."/>
            <person name="Petrescu A."/>
            <person name="Morin R.D."/>
            <person name="Yang G."/>
            <person name="Stott J.M."/>
            <person name="Schein J.E."/>
            <person name="Shin H."/>
            <person name="Smailus D."/>
            <person name="Siddiqui A.S."/>
            <person name="Marra M.A."/>
            <person name="Jones S.J.M."/>
            <person name="Holt R."/>
            <person name="Brinkman F.S.L."/>
            <person name="Miyauchi K."/>
            <person name="Fukuda M."/>
            <person name="Davies J.E."/>
            <person name="Mohn W.W."/>
            <person name="Eltis L.D."/>
        </authorList>
    </citation>
    <scope>NUCLEOTIDE SEQUENCE [LARGE SCALE GENOMIC DNA]</scope>
    <source>
        <strain evidence="3">RHA1</strain>
    </source>
</reference>
<dbReference type="GO" id="GO:0005524">
    <property type="term" value="F:ATP binding"/>
    <property type="evidence" value="ECO:0007669"/>
    <property type="project" value="TreeGrafter"/>
</dbReference>
<dbReference type="NCBIfam" id="TIGR03815">
    <property type="entry name" value="CpaE_hom_Actino"/>
    <property type="match status" value="1"/>
</dbReference>
<dbReference type="GO" id="GO:0051782">
    <property type="term" value="P:negative regulation of cell division"/>
    <property type="evidence" value="ECO:0007669"/>
    <property type="project" value="TreeGrafter"/>
</dbReference>
<proteinExistence type="predicted"/>
<dbReference type="Pfam" id="PF26563">
    <property type="entry name" value="Rv3660c_N"/>
    <property type="match status" value="1"/>
</dbReference>
<dbReference type="eggNOG" id="COG4963">
    <property type="taxonomic scope" value="Bacteria"/>
</dbReference>
<sequence length="393" mass="40709">MRWYQFLSTGPKLSTVRAEPLPAVSGSGHARCMDAEGRGEVLVLVDDPALLHSIRRVAAAADRALNEVDVADARHVWGSAPIIVLDARAAAACRNRLPRRRRVVLLCDGPPGIDEWRIATAVGAEHVLAVPEDESALVAVLGEQPQRPDADGTVVAVVGGCGGAGASTLAAATALTAASRPQPALLLDTDSWGSGLDVLLGIEDVPGLRWSGLSIEGGRISSGALRDALPARGERLRVLACSRTGHGAGPTEAAVRAVTDAGRHAGDLVVCDVSRFPGPVTETVLELADLVVLVVPATVRACIAAGKVSQWITERNPNQGLVVRGPAPGGLRGADIAEVLDLPLIASMRAERALTGMLEHGGLRPGRRSPLGAAAEAVLDTVGSRPRSREWAA</sequence>
<evidence type="ECO:0000259" key="1">
    <source>
        <dbReference type="Pfam" id="PF26563"/>
    </source>
</evidence>
<dbReference type="PANTHER" id="PTHR43384">
    <property type="entry name" value="SEPTUM SITE-DETERMINING PROTEIN MIND HOMOLOG, CHLOROPLASTIC-RELATED"/>
    <property type="match status" value="1"/>
</dbReference>
<dbReference type="PANTHER" id="PTHR43384:SF11">
    <property type="entry name" value="SEPTUM SITE DETERMINING PROTEIN"/>
    <property type="match status" value="1"/>
</dbReference>
<feature type="domain" description="Rv3660c-like CheY-like N-terminal" evidence="1">
    <location>
        <begin position="45"/>
        <end position="148"/>
    </location>
</feature>
<evidence type="ECO:0000313" key="2">
    <source>
        <dbReference type="EMBL" id="ABG96129.1"/>
    </source>
</evidence>
<dbReference type="EMBL" id="CP000431">
    <property type="protein sequence ID" value="ABG96129.1"/>
    <property type="molecule type" value="Genomic_DNA"/>
</dbReference>
<dbReference type="InterPro" id="IPR027417">
    <property type="entry name" value="P-loop_NTPase"/>
</dbReference>
<dbReference type="Proteomes" id="UP000008710">
    <property type="component" value="Chromosome"/>
</dbReference>
<dbReference type="InterPro" id="IPR050625">
    <property type="entry name" value="ParA/MinD_ATPase"/>
</dbReference>
<dbReference type="AlphaFoldDB" id="Q0S8K7"/>
<dbReference type="GO" id="GO:0016887">
    <property type="term" value="F:ATP hydrolysis activity"/>
    <property type="evidence" value="ECO:0007669"/>
    <property type="project" value="TreeGrafter"/>
</dbReference>
<dbReference type="InterPro" id="IPR059050">
    <property type="entry name" value="Rv3660c_N"/>
</dbReference>
<accession>Q0S8K7</accession>
<evidence type="ECO:0000313" key="3">
    <source>
        <dbReference type="Proteomes" id="UP000008710"/>
    </source>
</evidence>
<protein>
    <recommendedName>
        <fullName evidence="1">Rv3660c-like CheY-like N-terminal domain-containing protein</fullName>
    </recommendedName>
</protein>
<dbReference type="GO" id="GO:0005829">
    <property type="term" value="C:cytosol"/>
    <property type="evidence" value="ECO:0007669"/>
    <property type="project" value="TreeGrafter"/>
</dbReference>
<dbReference type="GO" id="GO:0009898">
    <property type="term" value="C:cytoplasmic side of plasma membrane"/>
    <property type="evidence" value="ECO:0007669"/>
    <property type="project" value="TreeGrafter"/>
</dbReference>
<gene>
    <name evidence="2" type="ordered locus">RHA1_ro04339</name>
</gene>
<dbReference type="Gene3D" id="3.40.50.300">
    <property type="entry name" value="P-loop containing nucleotide triphosphate hydrolases"/>
    <property type="match status" value="1"/>
</dbReference>
<dbReference type="HOGENOM" id="CLU_042654_2_1_11"/>